<dbReference type="EMBL" id="MN739405">
    <property type="protein sequence ID" value="QHT03121.1"/>
    <property type="molecule type" value="Genomic_DNA"/>
</dbReference>
<organism evidence="3">
    <name type="scientific">viral metagenome</name>
    <dbReference type="NCBI Taxonomy" id="1070528"/>
    <lineage>
        <taxon>unclassified sequences</taxon>
        <taxon>metagenomes</taxon>
        <taxon>organismal metagenomes</taxon>
    </lineage>
</organism>
<accession>A0A6C0CFB0</accession>
<keyword evidence="1" id="KW-0240">DNA-directed RNA polymerase</keyword>
<dbReference type="GO" id="GO:0000428">
    <property type="term" value="C:DNA-directed RNA polymerase complex"/>
    <property type="evidence" value="ECO:0007669"/>
    <property type="project" value="UniProtKB-KW"/>
</dbReference>
<dbReference type="GO" id="GO:0006366">
    <property type="term" value="P:transcription by RNA polymerase II"/>
    <property type="evidence" value="ECO:0007669"/>
    <property type="project" value="TreeGrafter"/>
</dbReference>
<dbReference type="SUPFAM" id="SSF63562">
    <property type="entry name" value="RPB6/omega subunit-like"/>
    <property type="match status" value="1"/>
</dbReference>
<protein>
    <recommendedName>
        <fullName evidence="4">DNA-directed RNA polymerase</fullName>
    </recommendedName>
</protein>
<name>A0A6C0CFB0_9ZZZZ</name>
<dbReference type="PANTHER" id="PTHR47227">
    <property type="entry name" value="DNA-DIRECTED RNA POLYMERASE SUBUNIT K"/>
    <property type="match status" value="1"/>
</dbReference>
<dbReference type="GO" id="GO:0042797">
    <property type="term" value="P:tRNA transcription by RNA polymerase III"/>
    <property type="evidence" value="ECO:0007669"/>
    <property type="project" value="TreeGrafter"/>
</dbReference>
<evidence type="ECO:0008006" key="4">
    <source>
        <dbReference type="Google" id="ProtNLM"/>
    </source>
</evidence>
<keyword evidence="2" id="KW-0804">Transcription</keyword>
<dbReference type="AlphaFoldDB" id="A0A6C0CFB0"/>
<evidence type="ECO:0000313" key="3">
    <source>
        <dbReference type="EMBL" id="QHT03121.1"/>
    </source>
</evidence>
<dbReference type="GO" id="GO:0003677">
    <property type="term" value="F:DNA binding"/>
    <property type="evidence" value="ECO:0007669"/>
    <property type="project" value="InterPro"/>
</dbReference>
<dbReference type="GO" id="GO:0006360">
    <property type="term" value="P:transcription by RNA polymerase I"/>
    <property type="evidence" value="ECO:0007669"/>
    <property type="project" value="TreeGrafter"/>
</dbReference>
<dbReference type="PANTHER" id="PTHR47227:SF5">
    <property type="entry name" value="DNA-DIRECTED RNA POLYMERASES I, II, AND III SUBUNIT RPABC2"/>
    <property type="match status" value="1"/>
</dbReference>
<dbReference type="InterPro" id="IPR006110">
    <property type="entry name" value="Pol_omega/Rpo6/RPB6"/>
</dbReference>
<reference evidence="3" key="1">
    <citation type="journal article" date="2020" name="Nature">
        <title>Giant virus diversity and host interactions through global metagenomics.</title>
        <authorList>
            <person name="Schulz F."/>
            <person name="Roux S."/>
            <person name="Paez-Espino D."/>
            <person name="Jungbluth S."/>
            <person name="Walsh D.A."/>
            <person name="Denef V.J."/>
            <person name="McMahon K.D."/>
            <person name="Konstantinidis K.T."/>
            <person name="Eloe-Fadrosh E.A."/>
            <person name="Kyrpides N.C."/>
            <person name="Woyke T."/>
        </authorList>
    </citation>
    <scope>NUCLEOTIDE SEQUENCE</scope>
    <source>
        <strain evidence="3">GVMAG-M-3300020727-4</strain>
    </source>
</reference>
<dbReference type="Pfam" id="PF01192">
    <property type="entry name" value="RNA_pol_Rpb6"/>
    <property type="match status" value="1"/>
</dbReference>
<dbReference type="GO" id="GO:0003899">
    <property type="term" value="F:DNA-directed RNA polymerase activity"/>
    <property type="evidence" value="ECO:0007669"/>
    <property type="project" value="InterPro"/>
</dbReference>
<evidence type="ECO:0000256" key="1">
    <source>
        <dbReference type="ARBA" id="ARBA00022478"/>
    </source>
</evidence>
<dbReference type="InterPro" id="IPR036161">
    <property type="entry name" value="RPB6/omega-like_sf"/>
</dbReference>
<sequence length="111" mass="12876">MTSNDFKQPFDECNKVLASLGNQKISKMIMTKYEFNLVISQRTIQLSTGHIPFVTIDKPIKSNMDLRLIALEELKQGKIPFIIKRPLPNEKYEFVRVKDLDLSAVKYMIDL</sequence>
<dbReference type="Gene3D" id="3.90.940.10">
    <property type="match status" value="1"/>
</dbReference>
<evidence type="ECO:0000256" key="2">
    <source>
        <dbReference type="ARBA" id="ARBA00023163"/>
    </source>
</evidence>
<proteinExistence type="predicted"/>